<dbReference type="EMBL" id="QGUI02000128">
    <property type="protein sequence ID" value="MFO7192769.1"/>
    <property type="molecule type" value="Genomic_DNA"/>
</dbReference>
<reference evidence="2" key="1">
    <citation type="submission" date="2018-05" db="EMBL/GenBank/DDBJ databases">
        <authorList>
            <person name="Lanie J.A."/>
            <person name="Ng W.-L."/>
            <person name="Kazmierczak K.M."/>
            <person name="Andrzejewski T.M."/>
            <person name="Davidsen T.M."/>
            <person name="Wayne K.J."/>
            <person name="Tettelin H."/>
            <person name="Glass J.I."/>
            <person name="Rusch D."/>
            <person name="Podicherti R."/>
            <person name="Tsui H.-C.T."/>
            <person name="Winkler M.E."/>
        </authorList>
    </citation>
    <scope>NUCLEOTIDE SEQUENCE</scope>
    <source>
        <strain evidence="2">ZC4RG45</strain>
    </source>
</reference>
<evidence type="ECO:0000313" key="3">
    <source>
        <dbReference type="Proteomes" id="UP000249324"/>
    </source>
</evidence>
<dbReference type="Proteomes" id="UP000249324">
    <property type="component" value="Unassembled WGS sequence"/>
</dbReference>
<dbReference type="GO" id="GO:0005975">
    <property type="term" value="P:carbohydrate metabolic process"/>
    <property type="evidence" value="ECO:0007669"/>
    <property type="project" value="InterPro"/>
</dbReference>
<evidence type="ECO:0000313" key="2">
    <source>
        <dbReference type="EMBL" id="PZM99472.1"/>
    </source>
</evidence>
<gene>
    <name evidence="1" type="ORF">DIU77_011055</name>
    <name evidence="2" type="ORF">DIU77_05710</name>
</gene>
<proteinExistence type="predicted"/>
<dbReference type="PANTHER" id="PTHR43123:SF4">
    <property type="entry name" value="POLYSACCHARIDE DEACETYLASE"/>
    <property type="match status" value="1"/>
</dbReference>
<dbReference type="EMBL" id="QGUI01000159">
    <property type="protein sequence ID" value="PZM99472.1"/>
    <property type="molecule type" value="Genomic_DNA"/>
</dbReference>
<protein>
    <recommendedName>
        <fullName evidence="4">Polysaccharide deacetylase</fullName>
    </recommendedName>
</protein>
<accession>A0A2W4JJX9</accession>
<dbReference type="InterPro" id="IPR011330">
    <property type="entry name" value="Glyco_hydro/deAcase_b/a-brl"/>
</dbReference>
<sequence length="309" mass="34234">MTELNVIGPGRPRAKPGYDHGWYRFSPLPSRPGLRWPDGKKAAVAILLDLRAAEWEPDGVPVPVPGGRGQAPYPDFPRMSHREFGHRVGVFRLVRMVDELGLGWSAVVDVLTAEHYPAVVEHAIRPAWERIAGGLSASRPITSLMAPEEEAHYVATTLQRLERALGERPRCWMSPGWSQSHRTPDVLAAAGLEVLLDFGNDEQPYPLAGAKPLWCVPVSWELTDVAAIFERDVDPEAYAESLVVALERLVSDGDDGGGRMLCLHLHPWLSGEPFRAHALRRALRRLADRDDLWWTTPSALADHVKAVTA</sequence>
<name>A0A2W4JJX9_9PSEU</name>
<reference evidence="1" key="4">
    <citation type="submission" date="2023-08" db="EMBL/GenBank/DDBJ databases">
        <authorList>
            <person name="Guima S.E.S."/>
            <person name="Martins L.F."/>
            <person name="Silva A.M."/>
            <person name="Setubal J.C."/>
        </authorList>
    </citation>
    <scope>NUCLEOTIDE SEQUENCE</scope>
    <source>
        <strain evidence="1">ZC4RG45</strain>
    </source>
</reference>
<dbReference type="Gene3D" id="3.20.20.370">
    <property type="entry name" value="Glycoside hydrolase/deacetylase"/>
    <property type="match status" value="1"/>
</dbReference>
<reference evidence="1 3" key="3">
    <citation type="journal article" date="2021" name="BMC Genomics">
        <title>Genome-resolved metagenome and metatranscriptome analyses of thermophilic composting reveal key bacterial players and their metabolic interactions.</title>
        <authorList>
            <person name="Braga L.P.P."/>
            <person name="Pereira R.V."/>
            <person name="Martins L.F."/>
            <person name="Moura L.M.S."/>
            <person name="Sanchez F.B."/>
            <person name="Patane J.S.L."/>
            <person name="da Silva A.M."/>
            <person name="Setubal J.C."/>
        </authorList>
    </citation>
    <scope>NUCLEOTIDE SEQUENCE [LARGE SCALE GENOMIC DNA]</scope>
    <source>
        <strain evidence="1">ZC4RG45</strain>
    </source>
</reference>
<dbReference type="SUPFAM" id="SSF88713">
    <property type="entry name" value="Glycoside hydrolase/deacetylase"/>
    <property type="match status" value="1"/>
</dbReference>
<organism evidence="2">
    <name type="scientific">Thermocrispum agreste</name>
    <dbReference type="NCBI Taxonomy" id="37925"/>
    <lineage>
        <taxon>Bacteria</taxon>
        <taxon>Bacillati</taxon>
        <taxon>Actinomycetota</taxon>
        <taxon>Actinomycetes</taxon>
        <taxon>Pseudonocardiales</taxon>
        <taxon>Pseudonocardiaceae</taxon>
        <taxon>Thermocrispum</taxon>
    </lineage>
</organism>
<dbReference type="PANTHER" id="PTHR43123">
    <property type="entry name" value="POLYSACCHARIDE DEACETYLASE-RELATED"/>
    <property type="match status" value="1"/>
</dbReference>
<evidence type="ECO:0000313" key="1">
    <source>
        <dbReference type="EMBL" id="MFO7192769.1"/>
    </source>
</evidence>
<evidence type="ECO:0008006" key="4">
    <source>
        <dbReference type="Google" id="ProtNLM"/>
    </source>
</evidence>
<dbReference type="AlphaFoldDB" id="A0A2W4JJX9"/>
<reference evidence="1" key="2">
    <citation type="submission" date="2018-05" db="EMBL/GenBank/DDBJ databases">
        <authorList>
            <person name="Moura L."/>
            <person name="Setubal J.C."/>
        </authorList>
    </citation>
    <scope>NUCLEOTIDE SEQUENCE</scope>
    <source>
        <strain evidence="1">ZC4RG45</strain>
    </source>
</reference>
<comment type="caution">
    <text evidence="2">The sequence shown here is derived from an EMBL/GenBank/DDBJ whole genome shotgun (WGS) entry which is preliminary data.</text>
</comment>